<evidence type="ECO:0000256" key="5">
    <source>
        <dbReference type="ARBA" id="ARBA00022691"/>
    </source>
</evidence>
<name>A0A8H7V9F3_9FUNG</name>
<keyword evidence="4" id="KW-0808">Transferase</keyword>
<dbReference type="Proteomes" id="UP000650833">
    <property type="component" value="Unassembled WGS sequence"/>
</dbReference>
<dbReference type="GO" id="GO:0032259">
    <property type="term" value="P:methylation"/>
    <property type="evidence" value="ECO:0007669"/>
    <property type="project" value="UniProtKB-KW"/>
</dbReference>
<proteinExistence type="inferred from homology"/>
<dbReference type="Pfam" id="PF07669">
    <property type="entry name" value="Eco57I"/>
    <property type="match status" value="1"/>
</dbReference>
<feature type="transmembrane region" description="Helical" evidence="8">
    <location>
        <begin position="85"/>
        <end position="106"/>
    </location>
</feature>
<evidence type="ECO:0000256" key="2">
    <source>
        <dbReference type="ARBA" id="ARBA00011900"/>
    </source>
</evidence>
<comment type="caution">
    <text evidence="10">The sequence shown here is derived from an EMBL/GenBank/DDBJ whole genome shotgun (WGS) entry which is preliminary data.</text>
</comment>
<accession>A0A8H7V9F3</accession>
<dbReference type="GO" id="GO:0003676">
    <property type="term" value="F:nucleic acid binding"/>
    <property type="evidence" value="ECO:0007669"/>
    <property type="project" value="InterPro"/>
</dbReference>
<dbReference type="EC" id="2.1.1.72" evidence="2"/>
<dbReference type="PANTHER" id="PTHR33841">
    <property type="entry name" value="DNA METHYLTRANSFERASE YEEA-RELATED"/>
    <property type="match status" value="1"/>
</dbReference>
<dbReference type="PROSITE" id="PS00092">
    <property type="entry name" value="N6_MTASE"/>
    <property type="match status" value="1"/>
</dbReference>
<keyword evidence="3" id="KW-0489">Methyltransferase</keyword>
<evidence type="ECO:0000256" key="8">
    <source>
        <dbReference type="SAM" id="Phobius"/>
    </source>
</evidence>
<feature type="compositionally biased region" description="Basic and acidic residues" evidence="7">
    <location>
        <begin position="21"/>
        <end position="30"/>
    </location>
</feature>
<evidence type="ECO:0000256" key="3">
    <source>
        <dbReference type="ARBA" id="ARBA00022603"/>
    </source>
</evidence>
<dbReference type="AlphaFoldDB" id="A0A8H7V9F3"/>
<evidence type="ECO:0000313" key="11">
    <source>
        <dbReference type="Proteomes" id="UP000650833"/>
    </source>
</evidence>
<keyword evidence="11" id="KW-1185">Reference proteome</keyword>
<feature type="compositionally biased region" description="Low complexity" evidence="7">
    <location>
        <begin position="9"/>
        <end position="20"/>
    </location>
</feature>
<evidence type="ECO:0000256" key="6">
    <source>
        <dbReference type="ARBA" id="ARBA00047942"/>
    </source>
</evidence>
<gene>
    <name evidence="10" type="ORF">INT46_006037</name>
</gene>
<dbReference type="GO" id="GO:0006304">
    <property type="term" value="P:DNA modification"/>
    <property type="evidence" value="ECO:0007669"/>
    <property type="project" value="InterPro"/>
</dbReference>
<evidence type="ECO:0000259" key="9">
    <source>
        <dbReference type="Pfam" id="PF07669"/>
    </source>
</evidence>
<keyword evidence="5" id="KW-0949">S-adenosyl-L-methionine</keyword>
<feature type="region of interest" description="Disordered" evidence="7">
    <location>
        <begin position="1"/>
        <end position="30"/>
    </location>
</feature>
<keyword evidence="8" id="KW-1133">Transmembrane helix</keyword>
<comment type="similarity">
    <text evidence="1">Belongs to the N(4)/N(6)-methyltransferase family.</text>
</comment>
<evidence type="ECO:0000313" key="10">
    <source>
        <dbReference type="EMBL" id="KAG2212120.1"/>
    </source>
</evidence>
<dbReference type="InterPro" id="IPR011639">
    <property type="entry name" value="MethylTrfase_TaqI-like_dom"/>
</dbReference>
<dbReference type="GO" id="GO:0009007">
    <property type="term" value="F:site-specific DNA-methyltransferase (adenine-specific) activity"/>
    <property type="evidence" value="ECO:0007669"/>
    <property type="project" value="UniProtKB-EC"/>
</dbReference>
<protein>
    <recommendedName>
        <fullName evidence="2">site-specific DNA-methyltransferase (adenine-specific)</fullName>
        <ecNumber evidence="2">2.1.1.72</ecNumber>
    </recommendedName>
</protein>
<dbReference type="PANTHER" id="PTHR33841:SF5">
    <property type="entry name" value="DNA METHYLASE (MODIFICATION METHYLASE) (METHYLTRANSFERASE)-RELATED"/>
    <property type="match status" value="1"/>
</dbReference>
<organism evidence="10 11">
    <name type="scientific">Mucor plumbeus</name>
    <dbReference type="NCBI Taxonomy" id="97098"/>
    <lineage>
        <taxon>Eukaryota</taxon>
        <taxon>Fungi</taxon>
        <taxon>Fungi incertae sedis</taxon>
        <taxon>Mucoromycota</taxon>
        <taxon>Mucoromycotina</taxon>
        <taxon>Mucoromycetes</taxon>
        <taxon>Mucorales</taxon>
        <taxon>Mucorineae</taxon>
        <taxon>Mucoraceae</taxon>
        <taxon>Mucor</taxon>
    </lineage>
</organism>
<evidence type="ECO:0000256" key="4">
    <source>
        <dbReference type="ARBA" id="ARBA00022679"/>
    </source>
</evidence>
<dbReference type="PRINTS" id="PR00507">
    <property type="entry name" value="N12N6MTFRASE"/>
</dbReference>
<dbReference type="InterPro" id="IPR050953">
    <property type="entry name" value="N4_N6_ade-DNA_methylase"/>
</dbReference>
<sequence length="975" mass="113980">MTKALDFEPTSITSSPIPIDSTKRARPNEKTLSEEEINDIVNILGNHLLIVKKLIMIEKESYTPSAAVTFLLRRMDVDTQDARSIELYCLMTAFMTVYLCFIKVLIQQQDFDNFMQLFNDHDSLLNQENQPFLWFYALHHMSLVNDLHKQLTATKKIHSTLILANIDSIFSKFYTQYFLEISAAKHQKDHGQFYTPQSVLRFMWNKCADVPHLIKLLQQNNTRMCRVFDPCLGIGSFLCEFLTRFIKACQFTVWNDAQRLTQLLIQDIPNHIYGIEIDPFAYQLCKMNMIVHLYPLYQRINELQVQLPSKSIHRLRLFCNDTLKLNVESNPFWNTEAVDPFEKHWLDQLRDTSNLKFDFIVTNPPYMIRKTGFITQPDPTIYDESKLGGAKISQAYLYFMWIALQRCDESNGQVCLITPSQWMVLEFAEQLRNWIWENCKILDIYEFEPYKVWPKVQTDSLIFRICKRSSSLPNTNHTLYLRHVGKNMSLIQLLDIYQQFKSDQPIADDSLKYKHTPITEETRVLQTNHSSFSFLVPSVSFLDKLNSITQHLDRICDIDPSKSNTAPLIWNRGPNTNPVYSLVVRTSWAIEAFGQETCNRWLKPCFYWNGKTISSATGGGKEGDFWRNRDPIRLGKKETSAADAYLPYYNVDVPFYSMILVNKEDAEKLKENYAKDGTWSALYSYLRDARIALQANKKEEDIANCQYNKCGLVPVKIVHPINCGYFTRSQPRPRFFIDKNKMAVTNQCIYFTIKPDYPWQDPDYFCGLLNSTLIMFFIKLHCSYDQQGRMRFFGRLMAYVPFAPPPSFQFMQQIATFVQGITIARSWLYKISRLSKGGQRLMERVRNFEWHLTLAEIGILHEFESPIDWKDSNSPNTTHLQWINELINNVNNENIKDIFIIMLKLNSLFQLAIDQMIYHIYQIPKGLQLEIEHGLNLDNLRQEWSSSDIETITIDPTNILKWHESILSLAKSFTI</sequence>
<feature type="domain" description="Type II methyltransferase M.TaqI-like" evidence="9">
    <location>
        <begin position="270"/>
        <end position="453"/>
    </location>
</feature>
<keyword evidence="8" id="KW-0812">Transmembrane</keyword>
<evidence type="ECO:0000256" key="7">
    <source>
        <dbReference type="SAM" id="MobiDB-lite"/>
    </source>
</evidence>
<dbReference type="InterPro" id="IPR029063">
    <property type="entry name" value="SAM-dependent_MTases_sf"/>
</dbReference>
<dbReference type="EMBL" id="JAEPRC010000054">
    <property type="protein sequence ID" value="KAG2212120.1"/>
    <property type="molecule type" value="Genomic_DNA"/>
</dbReference>
<reference evidence="10" key="1">
    <citation type="submission" date="2020-12" db="EMBL/GenBank/DDBJ databases">
        <title>Metabolic potential, ecology and presence of endohyphal bacteria is reflected in genomic diversity of Mucoromycotina.</title>
        <authorList>
            <person name="Muszewska A."/>
            <person name="Okrasinska A."/>
            <person name="Steczkiewicz K."/>
            <person name="Drgas O."/>
            <person name="Orlowska M."/>
            <person name="Perlinska-Lenart U."/>
            <person name="Aleksandrzak-Piekarczyk T."/>
            <person name="Szatraj K."/>
            <person name="Zielenkiewicz U."/>
            <person name="Pilsyk S."/>
            <person name="Malc E."/>
            <person name="Mieczkowski P."/>
            <person name="Kruszewska J.S."/>
            <person name="Biernat P."/>
            <person name="Pawlowska J."/>
        </authorList>
    </citation>
    <scope>NUCLEOTIDE SEQUENCE</scope>
    <source>
        <strain evidence="10">CBS 226.32</strain>
    </source>
</reference>
<dbReference type="SUPFAM" id="SSF53335">
    <property type="entry name" value="S-adenosyl-L-methionine-dependent methyltransferases"/>
    <property type="match status" value="1"/>
</dbReference>
<dbReference type="Gene3D" id="3.40.50.150">
    <property type="entry name" value="Vaccinia Virus protein VP39"/>
    <property type="match status" value="1"/>
</dbReference>
<dbReference type="InterPro" id="IPR002052">
    <property type="entry name" value="DNA_methylase_N6_adenine_CS"/>
</dbReference>
<keyword evidence="8" id="KW-0472">Membrane</keyword>
<comment type="catalytic activity">
    <reaction evidence="6">
        <text>a 2'-deoxyadenosine in DNA + S-adenosyl-L-methionine = an N(6)-methyl-2'-deoxyadenosine in DNA + S-adenosyl-L-homocysteine + H(+)</text>
        <dbReference type="Rhea" id="RHEA:15197"/>
        <dbReference type="Rhea" id="RHEA-COMP:12418"/>
        <dbReference type="Rhea" id="RHEA-COMP:12419"/>
        <dbReference type="ChEBI" id="CHEBI:15378"/>
        <dbReference type="ChEBI" id="CHEBI:57856"/>
        <dbReference type="ChEBI" id="CHEBI:59789"/>
        <dbReference type="ChEBI" id="CHEBI:90615"/>
        <dbReference type="ChEBI" id="CHEBI:90616"/>
        <dbReference type="EC" id="2.1.1.72"/>
    </reaction>
</comment>
<evidence type="ECO:0000256" key="1">
    <source>
        <dbReference type="ARBA" id="ARBA00006594"/>
    </source>
</evidence>
<dbReference type="OrthoDB" id="2441416at2759"/>